<dbReference type="RefSeq" id="WP_008487177.1">
    <property type="nucleotide sequence ID" value="NZ_AMRG01000001.1"/>
</dbReference>
<dbReference type="GO" id="GO:0005737">
    <property type="term" value="C:cytoplasm"/>
    <property type="evidence" value="ECO:0007669"/>
    <property type="project" value="TreeGrafter"/>
</dbReference>
<evidence type="ECO:0000259" key="1">
    <source>
        <dbReference type="Pfam" id="PF21068"/>
    </source>
</evidence>
<feature type="domain" description="MvdD-like pre-ATP grasp" evidence="1">
    <location>
        <begin position="6"/>
        <end position="121"/>
    </location>
</feature>
<sequence length="346" mass="38778">MSQKRILIVSHADDLHVDVLSTKLLAKGHSPFILKLDQFPRDYQFTQTYSQRRWRTELLHLPSGECLTSEQIGSVWLRKKAPYAYLTDELSAQEQAFADKETTHTLFGFLYGLNHCYWMNHPLAARHAAFKGEQLQRAVAMGFDIPPSIISNDPSAVQSFQQQLRSPMVFKAMSSSMLAAEQVAADERDTYGVHTTIIDADDEQALEAVALLPCHFQGYVDKAYEVRATVIGDKLFAARIDSQADPRTRVDYRDFSADIPYTAITLPAAVEKRCLAFVHSYGLSYGALDLMVTAQDDYIFLENNPGGQFWFIEQLVPQLTMMEHLADCLIAGLQADAGATAKAVSW</sequence>
<dbReference type="Gene3D" id="3.30.470.20">
    <property type="entry name" value="ATP-grasp fold, B domain"/>
    <property type="match status" value="1"/>
</dbReference>
<dbReference type="InterPro" id="IPR048936">
    <property type="entry name" value="MvdD-like_ATPgrasp"/>
</dbReference>
<protein>
    <recommendedName>
        <fullName evidence="1">MvdD-like pre-ATP grasp domain-containing protein</fullName>
    </recommendedName>
</protein>
<evidence type="ECO:0000313" key="3">
    <source>
        <dbReference type="Proteomes" id="UP000014115"/>
    </source>
</evidence>
<dbReference type="STRING" id="740709.A10D4_01115"/>
<dbReference type="AlphaFoldDB" id="K2JWB5"/>
<dbReference type="GO" id="GO:0009432">
    <property type="term" value="P:SOS response"/>
    <property type="evidence" value="ECO:0007669"/>
    <property type="project" value="TreeGrafter"/>
</dbReference>
<comment type="caution">
    <text evidence="2">The sequence shown here is derived from an EMBL/GenBank/DDBJ whole genome shotgun (WGS) entry which is preliminary data.</text>
</comment>
<dbReference type="OrthoDB" id="583309at2"/>
<name>K2JWB5_9GAMM</name>
<dbReference type="Pfam" id="PF21068">
    <property type="entry name" value="ATPgraspMvdD"/>
    <property type="match status" value="1"/>
</dbReference>
<dbReference type="SUPFAM" id="SSF56059">
    <property type="entry name" value="Glutathione synthetase ATP-binding domain-like"/>
    <property type="match status" value="1"/>
</dbReference>
<keyword evidence="3" id="KW-1185">Reference proteome</keyword>
<proteinExistence type="predicted"/>
<dbReference type="eggNOG" id="COG0189">
    <property type="taxonomic scope" value="Bacteria"/>
</dbReference>
<dbReference type="Proteomes" id="UP000014115">
    <property type="component" value="Unassembled WGS sequence"/>
</dbReference>
<accession>K2JWB5</accession>
<gene>
    <name evidence="2" type="ORF">A10D4_01115</name>
</gene>
<organism evidence="2 3">
    <name type="scientific">Idiomarina xiamenensis 10-D-4</name>
    <dbReference type="NCBI Taxonomy" id="740709"/>
    <lineage>
        <taxon>Bacteria</taxon>
        <taxon>Pseudomonadati</taxon>
        <taxon>Pseudomonadota</taxon>
        <taxon>Gammaproteobacteria</taxon>
        <taxon>Alteromonadales</taxon>
        <taxon>Idiomarinaceae</taxon>
        <taxon>Idiomarina</taxon>
    </lineage>
</organism>
<dbReference type="GO" id="GO:0018169">
    <property type="term" value="F:ribosomal S6-glutamic acid ligase activity"/>
    <property type="evidence" value="ECO:0007669"/>
    <property type="project" value="TreeGrafter"/>
</dbReference>
<reference evidence="2 3" key="1">
    <citation type="journal article" date="2012" name="J. Bacteriol.">
        <title>Genome Sequence of Idiomarina xiamenensis Type Strain 10-D-4.</title>
        <authorList>
            <person name="Lai Q."/>
            <person name="Wang L."/>
            <person name="Wang W."/>
            <person name="Shao Z."/>
        </authorList>
    </citation>
    <scope>NUCLEOTIDE SEQUENCE [LARGE SCALE GENOMIC DNA]</scope>
    <source>
        <strain evidence="2 3">10-D-4</strain>
    </source>
</reference>
<dbReference type="PANTHER" id="PTHR21621">
    <property type="entry name" value="RIBOSOMAL PROTEIN S6 MODIFICATION PROTEIN"/>
    <property type="match status" value="1"/>
</dbReference>
<dbReference type="EMBL" id="AMRG01000001">
    <property type="protein sequence ID" value="EKE87651.1"/>
    <property type="molecule type" value="Genomic_DNA"/>
</dbReference>
<evidence type="ECO:0000313" key="2">
    <source>
        <dbReference type="EMBL" id="EKE87651.1"/>
    </source>
</evidence>
<dbReference type="PATRIC" id="fig|740709.3.peg.225"/>
<dbReference type="PANTHER" id="PTHR21621:SF0">
    <property type="entry name" value="BETA-CITRYLGLUTAMATE SYNTHASE B-RELATED"/>
    <property type="match status" value="1"/>
</dbReference>